<dbReference type="AlphaFoldDB" id="A0A1X7EDK7"/>
<gene>
    <name evidence="2" type="ORF">SAMN06295900_105237</name>
</gene>
<accession>A0A1X7EDK7</accession>
<dbReference type="NCBIfam" id="TIGR02532">
    <property type="entry name" value="IV_pilin_GFxxxE"/>
    <property type="match status" value="1"/>
</dbReference>
<keyword evidence="3" id="KW-1185">Reference proteome</keyword>
<evidence type="ECO:0000313" key="3">
    <source>
        <dbReference type="Proteomes" id="UP000192911"/>
    </source>
</evidence>
<keyword evidence="1" id="KW-0472">Membrane</keyword>
<proteinExistence type="predicted"/>
<sequence>MARRCGWPKRIDGQRGAAPELVDFIMSTSRKRQRGFTILELLAALAIASLMVIGVTAMINTSLDDAKGQQAAAWQAQMTQAAAQLITQNQAALASEATASVPVVVKVTDPSSTYHLSSYLPPGVVGKNAYGQTACLLVYRIDATTVQGLLVTEGGVSIRDAQLGYIAANAGAGGGSIPRTNNASGAAVGAYGAWTIATPNPSNKSCSGTVTGFGHLVSQVFPANAQAQNSDFLYRVSVPGNTAVNTMQVPVTLAQQTDYSACSSTTGSIAADASGHVVTCSSGVWKPITSLHWRDPVASASALASLPNPLPGDVAMTLSTGRAYTFNGTAWQALAVNEAGYLDLGNQQTVGAACAQDEPNTTPITTDSSGRVLSCRNGTWQTQAEIEPATNNTGCTILMASPGATDYSGCGGVPGGAWTGGPFSYNGTNGTYSYTRYVPVTMTKPGIIAVTTWGHLNDGVSTGKRGAQAQISQNVDVLNSALTSSYGHTEAQSPTLTDDSGGITTTLTQAVQAGTYQVRIVTNWATYAVISTPWTSSLLGQQNQDIPNTPLVYGWTVNTYY</sequence>
<dbReference type="InterPro" id="IPR012902">
    <property type="entry name" value="N_methyl_site"/>
</dbReference>
<keyword evidence="1" id="KW-0812">Transmembrane</keyword>
<protein>
    <submittedName>
        <fullName evidence="2">Prepilin-type N-terminal cleavage/methylation domain-containing protein</fullName>
    </submittedName>
</protein>
<feature type="transmembrane region" description="Helical" evidence="1">
    <location>
        <begin position="36"/>
        <end position="59"/>
    </location>
</feature>
<evidence type="ECO:0000313" key="2">
    <source>
        <dbReference type="EMBL" id="SMF32039.1"/>
    </source>
</evidence>
<name>A0A1X7EDK7_TRICW</name>
<dbReference type="EMBL" id="FXAH01000005">
    <property type="protein sequence ID" value="SMF32039.1"/>
    <property type="molecule type" value="Genomic_DNA"/>
</dbReference>
<dbReference type="Pfam" id="PF07963">
    <property type="entry name" value="N_methyl"/>
    <property type="match status" value="1"/>
</dbReference>
<dbReference type="Proteomes" id="UP000192911">
    <property type="component" value="Unassembled WGS sequence"/>
</dbReference>
<dbReference type="STRING" id="28094.SAMN06295900_105237"/>
<keyword evidence="1" id="KW-1133">Transmembrane helix</keyword>
<reference evidence="3" key="1">
    <citation type="submission" date="2017-04" db="EMBL/GenBank/DDBJ databases">
        <authorList>
            <person name="Varghese N."/>
            <person name="Submissions S."/>
        </authorList>
    </citation>
    <scope>NUCLEOTIDE SEQUENCE [LARGE SCALE GENOMIC DNA]</scope>
    <source>
        <strain evidence="3">Ballard 720</strain>
    </source>
</reference>
<organism evidence="2 3">
    <name type="scientific">Trinickia caryophylli</name>
    <name type="common">Paraburkholderia caryophylli</name>
    <dbReference type="NCBI Taxonomy" id="28094"/>
    <lineage>
        <taxon>Bacteria</taxon>
        <taxon>Pseudomonadati</taxon>
        <taxon>Pseudomonadota</taxon>
        <taxon>Betaproteobacteria</taxon>
        <taxon>Burkholderiales</taxon>
        <taxon>Burkholderiaceae</taxon>
        <taxon>Trinickia</taxon>
    </lineage>
</organism>
<evidence type="ECO:0000256" key="1">
    <source>
        <dbReference type="SAM" id="Phobius"/>
    </source>
</evidence>